<evidence type="ECO:0000313" key="2">
    <source>
        <dbReference type="EMBL" id="MBB3859311.1"/>
    </source>
</evidence>
<dbReference type="Proteomes" id="UP000562395">
    <property type="component" value="Unassembled WGS sequence"/>
</dbReference>
<keyword evidence="1" id="KW-0732">Signal</keyword>
<accession>A0A7W5ZSR8</accession>
<dbReference type="Pfam" id="PF19649">
    <property type="entry name" value="DUF6152"/>
    <property type="match status" value="1"/>
</dbReference>
<dbReference type="AlphaFoldDB" id="A0A7W5ZSR8"/>
<keyword evidence="3" id="KW-1185">Reference proteome</keyword>
<dbReference type="RefSeq" id="WP_183611552.1">
    <property type="nucleotide sequence ID" value="NZ_JACICY010000001.1"/>
</dbReference>
<evidence type="ECO:0000313" key="3">
    <source>
        <dbReference type="Proteomes" id="UP000562395"/>
    </source>
</evidence>
<sequence length="121" mass="13100">MKRLKICAAILSTGAFMVAQPVAAHHSFAMFDQKNVKILKGVTVTKFQWSNPHVYLIVNSGGGTFALECNSPSNMTQAGWKFNTLKEGDSIDISFFPLRNGKPGGALKVVTLKGGKTLDAW</sequence>
<gene>
    <name evidence="2" type="ORF">GGQ88_000551</name>
</gene>
<protein>
    <submittedName>
        <fullName evidence="2">Uncharacterized protein</fullName>
    </submittedName>
</protein>
<dbReference type="InterPro" id="IPR046150">
    <property type="entry name" value="DUF6152"/>
</dbReference>
<proteinExistence type="predicted"/>
<feature type="chain" id="PRO_5031272066" evidence="1">
    <location>
        <begin position="24"/>
        <end position="121"/>
    </location>
</feature>
<organism evidence="2 3">
    <name type="scientific">Novosphingobium hassiacum</name>
    <dbReference type="NCBI Taxonomy" id="173676"/>
    <lineage>
        <taxon>Bacteria</taxon>
        <taxon>Pseudomonadati</taxon>
        <taxon>Pseudomonadota</taxon>
        <taxon>Alphaproteobacteria</taxon>
        <taxon>Sphingomonadales</taxon>
        <taxon>Sphingomonadaceae</taxon>
        <taxon>Novosphingobium</taxon>
    </lineage>
</organism>
<dbReference type="EMBL" id="JACICY010000001">
    <property type="protein sequence ID" value="MBB3859311.1"/>
    <property type="molecule type" value="Genomic_DNA"/>
</dbReference>
<name>A0A7W5ZSR8_9SPHN</name>
<evidence type="ECO:0000256" key="1">
    <source>
        <dbReference type="SAM" id="SignalP"/>
    </source>
</evidence>
<feature type="signal peptide" evidence="1">
    <location>
        <begin position="1"/>
        <end position="23"/>
    </location>
</feature>
<reference evidence="2 3" key="1">
    <citation type="submission" date="2020-08" db="EMBL/GenBank/DDBJ databases">
        <title>Genomic Encyclopedia of Type Strains, Phase IV (KMG-IV): sequencing the most valuable type-strain genomes for metagenomic binning, comparative biology and taxonomic classification.</title>
        <authorList>
            <person name="Goeker M."/>
        </authorList>
    </citation>
    <scope>NUCLEOTIDE SEQUENCE [LARGE SCALE GENOMIC DNA]</scope>
    <source>
        <strain evidence="2 3">DSM 14552</strain>
    </source>
</reference>
<comment type="caution">
    <text evidence="2">The sequence shown here is derived from an EMBL/GenBank/DDBJ whole genome shotgun (WGS) entry which is preliminary data.</text>
</comment>